<keyword evidence="2" id="KW-1185">Reference proteome</keyword>
<dbReference type="EMBL" id="CP021416">
    <property type="protein sequence ID" value="ARU47835.1"/>
    <property type="molecule type" value="Genomic_DNA"/>
</dbReference>
<protein>
    <submittedName>
        <fullName evidence="1">Uncharacterized protein</fullName>
    </submittedName>
</protein>
<reference evidence="2" key="1">
    <citation type="submission" date="2017-05" db="EMBL/GenBank/DDBJ databases">
        <title>Dechlorination kinetics govern the competition between two new strains of the genus Sulfurospirillum.</title>
        <authorList>
            <person name="Buttet G.F."/>
            <person name="Murray A.M."/>
            <person name="Goris T."/>
            <person name="Burion M."/>
            <person name="Lin B."/>
            <person name="Rolle M."/>
            <person name="Maillard J."/>
        </authorList>
    </citation>
    <scope>NUCLEOTIDE SEQUENCE [LARGE SCALE GENOMIC DNA]</scope>
    <source>
        <strain evidence="2">SL2-1</strain>
    </source>
</reference>
<name>A0A1Y0HKH9_9BACT</name>
<dbReference type="AlphaFoldDB" id="A0A1Y0HKH9"/>
<organism evidence="1 2">
    <name type="scientific">Sulfurospirillum diekertiae</name>
    <dbReference type="NCBI Taxonomy" id="1854492"/>
    <lineage>
        <taxon>Bacteria</taxon>
        <taxon>Pseudomonadati</taxon>
        <taxon>Campylobacterota</taxon>
        <taxon>Epsilonproteobacteria</taxon>
        <taxon>Campylobacterales</taxon>
        <taxon>Sulfurospirillaceae</taxon>
        <taxon>Sulfurospirillum</taxon>
    </lineage>
</organism>
<dbReference type="Proteomes" id="UP000196005">
    <property type="component" value="Chromosome"/>
</dbReference>
<sequence length="176" mass="21006">MNDHTSIKEKIEKSLAFIRLFFRLLKIMTLHNKNKISFNKILLLTNKEYLTSNNARRTLNSFRKVSKNDLHTMISQEYLLFQNSRNFSAQIKHFKSLSYWIKKLDDTKIIRNYDTFNSNLHNDLISIIQNRHNKIKGKRGQIEADIRFLEDTPEIHSIYLAEFQINKEKESEENEG</sequence>
<accession>A0A1Y0HKH9</accession>
<evidence type="ECO:0000313" key="1">
    <source>
        <dbReference type="EMBL" id="ARU47835.1"/>
    </source>
</evidence>
<dbReference type="KEGG" id="suls:Sdiek1_0666"/>
<proteinExistence type="predicted"/>
<gene>
    <name evidence="1" type="ORF">Sdiek1_0666</name>
</gene>
<evidence type="ECO:0000313" key="2">
    <source>
        <dbReference type="Proteomes" id="UP000196005"/>
    </source>
</evidence>
<dbReference type="RefSeq" id="WP_087437876.1">
    <property type="nucleotide sequence ID" value="NZ_CP021416.1"/>
</dbReference>